<dbReference type="Pfam" id="PF13358">
    <property type="entry name" value="DDE_3"/>
    <property type="match status" value="1"/>
</dbReference>
<feature type="domain" description="Tc1-like transposase DDE" evidence="1">
    <location>
        <begin position="29"/>
        <end position="170"/>
    </location>
</feature>
<organism evidence="2 3">
    <name type="scientific">Roseovarius marisflavi</name>
    <dbReference type="NCBI Taxonomy" id="1054996"/>
    <lineage>
        <taxon>Bacteria</taxon>
        <taxon>Pseudomonadati</taxon>
        <taxon>Pseudomonadota</taxon>
        <taxon>Alphaproteobacteria</taxon>
        <taxon>Rhodobacterales</taxon>
        <taxon>Roseobacteraceae</taxon>
        <taxon>Roseovarius</taxon>
    </lineage>
</organism>
<dbReference type="STRING" id="1054996.SAMN05444414_1132"/>
<sequence length="198" mass="22566">MVADERERPDVKRRRDRWQRHQGGIDPTRLVFIDETWVKTNMAPLRGWAPKGERLPGAAPFGHWNTSTFIAALRHDRIDAPWVFDGPVNGNIFRTYVERVLVPTLRPGDVVVMDNLGSHKSQAVRQAIRSTGAHLLFLPPYSPHLNPIEQAFAKLKHWMRTAAPRSRDTLWRSVGTILNRLTPDECANYLKNAGYASV</sequence>
<reference evidence="3" key="1">
    <citation type="submission" date="2016-11" db="EMBL/GenBank/DDBJ databases">
        <authorList>
            <person name="Varghese N."/>
            <person name="Submissions S."/>
        </authorList>
    </citation>
    <scope>NUCLEOTIDE SEQUENCE [LARGE SCALE GENOMIC DNA]</scope>
    <source>
        <strain evidence="3">DSM 29327</strain>
    </source>
</reference>
<dbReference type="PANTHER" id="PTHR46564:SF1">
    <property type="entry name" value="TRANSPOSASE"/>
    <property type="match status" value="1"/>
</dbReference>
<dbReference type="Proteomes" id="UP000184191">
    <property type="component" value="Unassembled WGS sequence"/>
</dbReference>
<dbReference type="NCBIfam" id="NF033545">
    <property type="entry name" value="transpos_IS630"/>
    <property type="match status" value="1"/>
</dbReference>
<dbReference type="Gene3D" id="3.30.420.10">
    <property type="entry name" value="Ribonuclease H-like superfamily/Ribonuclease H"/>
    <property type="match status" value="1"/>
</dbReference>
<keyword evidence="3" id="KW-1185">Reference proteome</keyword>
<evidence type="ECO:0000259" key="1">
    <source>
        <dbReference type="Pfam" id="PF13358"/>
    </source>
</evidence>
<dbReference type="PANTHER" id="PTHR46564">
    <property type="entry name" value="TRANSPOSASE"/>
    <property type="match status" value="1"/>
</dbReference>
<name>A0A1M7AC22_9RHOB</name>
<evidence type="ECO:0000313" key="2">
    <source>
        <dbReference type="EMBL" id="SHL40222.1"/>
    </source>
</evidence>
<gene>
    <name evidence="2" type="ORF">SAMN05444414_1132</name>
</gene>
<protein>
    <submittedName>
        <fullName evidence="2">Transposase</fullName>
    </submittedName>
</protein>
<accession>A0A1M7AC22</accession>
<dbReference type="InterPro" id="IPR038717">
    <property type="entry name" value="Tc1-like_DDE_dom"/>
</dbReference>
<dbReference type="GO" id="GO:0003676">
    <property type="term" value="F:nucleic acid binding"/>
    <property type="evidence" value="ECO:0007669"/>
    <property type="project" value="InterPro"/>
</dbReference>
<dbReference type="InterPro" id="IPR036397">
    <property type="entry name" value="RNaseH_sf"/>
</dbReference>
<dbReference type="AlphaFoldDB" id="A0A1M7AC22"/>
<dbReference type="EMBL" id="FRBN01000013">
    <property type="protein sequence ID" value="SHL40222.1"/>
    <property type="molecule type" value="Genomic_DNA"/>
</dbReference>
<evidence type="ECO:0000313" key="3">
    <source>
        <dbReference type="Proteomes" id="UP000184191"/>
    </source>
</evidence>
<dbReference type="InterPro" id="IPR047655">
    <property type="entry name" value="Transpos_IS630-like"/>
</dbReference>
<proteinExistence type="predicted"/>